<dbReference type="Ensembl" id="ENSFHET00000018755.1">
    <property type="protein sequence ID" value="ENSFHEP00000028800.1"/>
    <property type="gene ID" value="ENSFHEG00000013146.1"/>
</dbReference>
<evidence type="ECO:0000313" key="9">
    <source>
        <dbReference type="Ensembl" id="ENSFHEP00000028800.1"/>
    </source>
</evidence>
<evidence type="ECO:0000256" key="5">
    <source>
        <dbReference type="ARBA" id="ARBA00022723"/>
    </source>
</evidence>
<dbReference type="InterPro" id="IPR027806">
    <property type="entry name" value="HARBI1_dom"/>
</dbReference>
<evidence type="ECO:0000256" key="1">
    <source>
        <dbReference type="ARBA" id="ARBA00001968"/>
    </source>
</evidence>
<organism evidence="9 10">
    <name type="scientific">Fundulus heteroclitus</name>
    <name type="common">Killifish</name>
    <name type="synonym">Mummichog</name>
    <dbReference type="NCBI Taxonomy" id="8078"/>
    <lineage>
        <taxon>Eukaryota</taxon>
        <taxon>Metazoa</taxon>
        <taxon>Chordata</taxon>
        <taxon>Craniata</taxon>
        <taxon>Vertebrata</taxon>
        <taxon>Euteleostomi</taxon>
        <taxon>Actinopterygii</taxon>
        <taxon>Neopterygii</taxon>
        <taxon>Teleostei</taxon>
        <taxon>Neoteleostei</taxon>
        <taxon>Acanthomorphata</taxon>
        <taxon>Ovalentaria</taxon>
        <taxon>Atherinomorphae</taxon>
        <taxon>Cyprinodontiformes</taxon>
        <taxon>Fundulidae</taxon>
        <taxon>Fundulus</taxon>
    </lineage>
</organism>
<comment type="cofactor">
    <cofactor evidence="1">
        <name>a divalent metal cation</name>
        <dbReference type="ChEBI" id="CHEBI:60240"/>
    </cofactor>
</comment>
<evidence type="ECO:0000256" key="3">
    <source>
        <dbReference type="ARBA" id="ARBA00006958"/>
    </source>
</evidence>
<proteinExistence type="inferred from homology"/>
<sequence length="376" mass="43135">MLLDMAKKRKRRRARMWVHPRNQHTNRQEDFHHLVAELGLDNQKHHQYFRMSAEQMEELLSLVGPELRRQSTTYRAAIEPKQRLAVALRYLASGDTFRSLAFSYRLGHSTVSNSVHMVCAAIEKVMMGQLLPTPTEDMWEEVAKGFWEKWSFPNCLGAIDGKHVLIQKPPRSGSQDFLYKKTFSVVLLALVDVDYRFRVIQVGDFGRASDGGMDRGTLHVPPKGHLPGAADVDVPYVMVGDGAFPLKPYLMRPYPEHNLTDRKQIFNHRLSRARMVVENAFSILASRWRVLYRRINLQPTNVDSVVVAACILHNFLLEPRDSARLLEDAQQHGRQMVPVRHMGANRASREAYNVRDVFCDFFNSPAGSAAWQEKMV</sequence>
<keyword evidence="10" id="KW-1185">Reference proteome</keyword>
<comment type="subcellular location">
    <subcellularLocation>
        <location evidence="2">Nucleus</location>
    </subcellularLocation>
</comment>
<accession>A0A3Q2UEN3</accession>
<protein>
    <submittedName>
        <fullName evidence="9">Protein ANTAGONIST OF LIKE HETEROCHROMATIN PROTEIN 1-like</fullName>
    </submittedName>
</protein>
<dbReference type="GO" id="GO:0004518">
    <property type="term" value="F:nuclease activity"/>
    <property type="evidence" value="ECO:0007669"/>
    <property type="project" value="UniProtKB-KW"/>
</dbReference>
<evidence type="ECO:0000256" key="4">
    <source>
        <dbReference type="ARBA" id="ARBA00022722"/>
    </source>
</evidence>
<keyword evidence="4" id="KW-0540">Nuclease</keyword>
<dbReference type="PANTHER" id="PTHR22930">
    <property type="match status" value="1"/>
</dbReference>
<dbReference type="PANTHER" id="PTHR22930:SF269">
    <property type="entry name" value="NUCLEASE HARBI1-LIKE PROTEIN"/>
    <property type="match status" value="1"/>
</dbReference>
<dbReference type="GO" id="GO:0005634">
    <property type="term" value="C:nucleus"/>
    <property type="evidence" value="ECO:0007669"/>
    <property type="project" value="UniProtKB-SubCell"/>
</dbReference>
<comment type="similarity">
    <text evidence="3">Belongs to the HARBI1 family.</text>
</comment>
<keyword evidence="7" id="KW-0539">Nucleus</keyword>
<dbReference type="GO" id="GO:0046872">
    <property type="term" value="F:metal ion binding"/>
    <property type="evidence" value="ECO:0007669"/>
    <property type="project" value="UniProtKB-KW"/>
</dbReference>
<keyword evidence="5" id="KW-0479">Metal-binding</keyword>
<evidence type="ECO:0000259" key="8">
    <source>
        <dbReference type="Pfam" id="PF13359"/>
    </source>
</evidence>
<dbReference type="Pfam" id="PF13359">
    <property type="entry name" value="DDE_Tnp_4"/>
    <property type="match status" value="1"/>
</dbReference>
<dbReference type="Proteomes" id="UP000265000">
    <property type="component" value="Unplaced"/>
</dbReference>
<evidence type="ECO:0000256" key="7">
    <source>
        <dbReference type="ARBA" id="ARBA00023242"/>
    </source>
</evidence>
<dbReference type="InterPro" id="IPR045249">
    <property type="entry name" value="HARBI1-like"/>
</dbReference>
<dbReference type="STRING" id="8078.ENSFHEP00000028800"/>
<keyword evidence="6" id="KW-0378">Hydrolase</keyword>
<reference evidence="9" key="2">
    <citation type="submission" date="2025-09" db="UniProtKB">
        <authorList>
            <consortium name="Ensembl"/>
        </authorList>
    </citation>
    <scope>IDENTIFICATION</scope>
</reference>
<dbReference type="GO" id="GO:0016787">
    <property type="term" value="F:hydrolase activity"/>
    <property type="evidence" value="ECO:0007669"/>
    <property type="project" value="UniProtKB-KW"/>
</dbReference>
<evidence type="ECO:0000256" key="2">
    <source>
        <dbReference type="ARBA" id="ARBA00004123"/>
    </source>
</evidence>
<name>A0A3Q2UEN3_FUNHE</name>
<dbReference type="AlphaFoldDB" id="A0A3Q2UEN3"/>
<dbReference type="GeneTree" id="ENSGT00940000164115"/>
<evidence type="ECO:0000313" key="10">
    <source>
        <dbReference type="Proteomes" id="UP000265000"/>
    </source>
</evidence>
<reference evidence="9" key="1">
    <citation type="submission" date="2025-08" db="UniProtKB">
        <authorList>
            <consortium name="Ensembl"/>
        </authorList>
    </citation>
    <scope>IDENTIFICATION</scope>
</reference>
<feature type="domain" description="DDE Tnp4" evidence="8">
    <location>
        <begin position="159"/>
        <end position="314"/>
    </location>
</feature>
<evidence type="ECO:0000256" key="6">
    <source>
        <dbReference type="ARBA" id="ARBA00022801"/>
    </source>
</evidence>